<feature type="compositionally biased region" description="Polar residues" evidence="1">
    <location>
        <begin position="91"/>
        <end position="108"/>
    </location>
</feature>
<evidence type="ECO:0000313" key="2">
    <source>
        <dbReference type="EMBL" id="CAB4529827.1"/>
    </source>
</evidence>
<evidence type="ECO:0000256" key="1">
    <source>
        <dbReference type="SAM" id="MobiDB-lite"/>
    </source>
</evidence>
<feature type="region of interest" description="Disordered" evidence="1">
    <location>
        <begin position="72"/>
        <end position="189"/>
    </location>
</feature>
<accession>A0A6J6ATY6</accession>
<organism evidence="2">
    <name type="scientific">freshwater metagenome</name>
    <dbReference type="NCBI Taxonomy" id="449393"/>
    <lineage>
        <taxon>unclassified sequences</taxon>
        <taxon>metagenomes</taxon>
        <taxon>ecological metagenomes</taxon>
    </lineage>
</organism>
<feature type="compositionally biased region" description="Low complexity" evidence="1">
    <location>
        <begin position="112"/>
        <end position="138"/>
    </location>
</feature>
<name>A0A6J6ATY6_9ZZZZ</name>
<dbReference type="EMBL" id="CAEZSF010000004">
    <property type="protein sequence ID" value="CAB4529827.1"/>
    <property type="molecule type" value="Genomic_DNA"/>
</dbReference>
<gene>
    <name evidence="2" type="ORF">UFOPK1358_00098</name>
</gene>
<proteinExistence type="predicted"/>
<protein>
    <submittedName>
        <fullName evidence="2">Unannotated protein</fullName>
    </submittedName>
</protein>
<dbReference type="AlphaFoldDB" id="A0A6J6ATY6"/>
<reference evidence="2" key="1">
    <citation type="submission" date="2020-05" db="EMBL/GenBank/DDBJ databases">
        <authorList>
            <person name="Chiriac C."/>
            <person name="Salcher M."/>
            <person name="Ghai R."/>
            <person name="Kavagutti S V."/>
        </authorList>
    </citation>
    <scope>NUCLEOTIDE SEQUENCE</scope>
</reference>
<sequence>MIRRNKIALSASICLVLATGSVSVLTLVTSTNSAATGAENAAGANGPGTSPVTVYDDKYIDDLVYLPPTAAAAGSASPAAGGGAPLGTAANDSQSRASDGSILGSSSDAPLGAEGAQGAAGQPSPEAGRSTSPTNTDNPNPPQGSPDLSPANPSPAPDIGSSPQPVPTTSPPRTTIPPGVELPSDWPSGVPYPPLPAGCKKPHLEDNGVWNCEH</sequence>